<proteinExistence type="predicted"/>
<accession>A0A3B0VPE9</accession>
<organism evidence="1">
    <name type="scientific">hydrothermal vent metagenome</name>
    <dbReference type="NCBI Taxonomy" id="652676"/>
    <lineage>
        <taxon>unclassified sequences</taxon>
        <taxon>metagenomes</taxon>
        <taxon>ecological metagenomes</taxon>
    </lineage>
</organism>
<name>A0A3B0VPE9_9ZZZZ</name>
<dbReference type="InterPro" id="IPR010272">
    <property type="entry name" value="T6SS_TssF"/>
</dbReference>
<evidence type="ECO:0000313" key="1">
    <source>
        <dbReference type="EMBL" id="VAW45395.1"/>
    </source>
</evidence>
<dbReference type="EMBL" id="UOFC01000056">
    <property type="protein sequence ID" value="VAW45395.1"/>
    <property type="molecule type" value="Genomic_DNA"/>
</dbReference>
<dbReference type="NCBIfam" id="TIGR03359">
    <property type="entry name" value="VI_chp_6"/>
    <property type="match status" value="1"/>
</dbReference>
<dbReference type="PANTHER" id="PTHR35370">
    <property type="entry name" value="CYTOPLASMIC PROTEIN-RELATED-RELATED"/>
    <property type="match status" value="1"/>
</dbReference>
<dbReference type="PIRSF" id="PIRSF028304">
    <property type="entry name" value="UCP028304"/>
    <property type="match status" value="1"/>
</dbReference>
<protein>
    <submittedName>
        <fullName evidence="1">Protein ImpG/VasA</fullName>
    </submittedName>
</protein>
<sequence length="610" mass="68990">MDDILLSYYNRELTYIRRLGAEFSEQHPKIAGRLRLDKDAIEDPHVSRLIESFAFLTARIRHTIDDSFPELTEALMGLLYPDYHAPLPSMSVVQFRVIPNVPKACIIKKGRKLGTELTSMGRCYYRSCYDTDVLPINVSTTQFSTYPVKAPVLPHTPHKKIVNQAVLKLSISPFSDTLLSDITVSGLQFYINAQPQIAFKLYEYLLNHVTGIAIAKSPKDPNAEFLPPSALTPSGLEDNEAVIEFDGRTSTAHRLLAEYFTFPEKFLFIKLNGLEQCWSKFSEGFNIYIYFDQTHPELIQGINEDTLLLGCSPIVNLFEEPIESIQAADLGIEAKLRVSHATHTQRADIHTVKTVYANNGEGKRLTLMPFYGAHHKKTIDDNTLYWHLRRENSQWYGGQISRGTDTYITFVDENFKVITPDSDWIINADVLCTNRDLPSKLPFGPGQPLIDFMEGGAGLRIKCLTAPSSTIQPKLNDATRWQLVTQLSLQNFTGEDGLLVLKETLQLYDFQQTRESRSVVEGITGLSTKLTTARIVQHGRAAICQGTHIIIEFDEHYYSGSGLYLFSSLLNEFFSQFCTINSFTKLSIHIKQRPGHPIEWLPRSGKQILV</sequence>
<dbReference type="AlphaFoldDB" id="A0A3B0VPE9"/>
<dbReference type="PANTHER" id="PTHR35370:SF1">
    <property type="entry name" value="TYPE VI SECRETION SYSTEM COMPONENT TSSF1"/>
    <property type="match status" value="1"/>
</dbReference>
<reference evidence="1" key="1">
    <citation type="submission" date="2018-06" db="EMBL/GenBank/DDBJ databases">
        <authorList>
            <person name="Zhirakovskaya E."/>
        </authorList>
    </citation>
    <scope>NUCLEOTIDE SEQUENCE</scope>
</reference>
<gene>
    <name evidence="1" type="ORF">MNBD_GAMMA03-1716</name>
</gene>
<dbReference type="Pfam" id="PF05947">
    <property type="entry name" value="T6SS_TssF"/>
    <property type="match status" value="1"/>
</dbReference>